<dbReference type="AlphaFoldDB" id="A0A9W8AVH3"/>
<dbReference type="OrthoDB" id="10478137at2759"/>
<evidence type="ECO:0000313" key="2">
    <source>
        <dbReference type="Proteomes" id="UP001151582"/>
    </source>
</evidence>
<name>A0A9W8AVH3_9FUNG</name>
<organism evidence="1 2">
    <name type="scientific">Dimargaris verticillata</name>
    <dbReference type="NCBI Taxonomy" id="2761393"/>
    <lineage>
        <taxon>Eukaryota</taxon>
        <taxon>Fungi</taxon>
        <taxon>Fungi incertae sedis</taxon>
        <taxon>Zoopagomycota</taxon>
        <taxon>Kickxellomycotina</taxon>
        <taxon>Dimargaritomycetes</taxon>
        <taxon>Dimargaritales</taxon>
        <taxon>Dimargaritaceae</taxon>
        <taxon>Dimargaris</taxon>
    </lineage>
</organism>
<proteinExistence type="predicted"/>
<keyword evidence="2" id="KW-1185">Reference proteome</keyword>
<sequence length="109" mass="13022">MLEIPRLVKGYLETIREVNLLPFLEPNLDDPESQFWVKVIAQNNEFRARYYFNDIVAFQTIPRIVALYIRNQYWALAIEFIDTMMRDENLKGFLDSIPVDARINYFEQA</sequence>
<protein>
    <submittedName>
        <fullName evidence="1">Uncharacterized protein</fullName>
    </submittedName>
</protein>
<gene>
    <name evidence="1" type="ORF">H4R34_006164</name>
</gene>
<dbReference type="Proteomes" id="UP001151582">
    <property type="component" value="Unassembled WGS sequence"/>
</dbReference>
<dbReference type="EMBL" id="JANBQB010001944">
    <property type="protein sequence ID" value="KAJ1969415.1"/>
    <property type="molecule type" value="Genomic_DNA"/>
</dbReference>
<comment type="caution">
    <text evidence="1">The sequence shown here is derived from an EMBL/GenBank/DDBJ whole genome shotgun (WGS) entry which is preliminary data.</text>
</comment>
<reference evidence="1" key="1">
    <citation type="submission" date="2022-07" db="EMBL/GenBank/DDBJ databases">
        <title>Phylogenomic reconstructions and comparative analyses of Kickxellomycotina fungi.</title>
        <authorList>
            <person name="Reynolds N.K."/>
            <person name="Stajich J.E."/>
            <person name="Barry K."/>
            <person name="Grigoriev I.V."/>
            <person name="Crous P."/>
            <person name="Smith M.E."/>
        </authorList>
    </citation>
    <scope>NUCLEOTIDE SEQUENCE</scope>
    <source>
        <strain evidence="1">RSA 567</strain>
    </source>
</reference>
<evidence type="ECO:0000313" key="1">
    <source>
        <dbReference type="EMBL" id="KAJ1969415.1"/>
    </source>
</evidence>
<accession>A0A9W8AVH3</accession>
<feature type="non-terminal residue" evidence="1">
    <location>
        <position position="109"/>
    </location>
</feature>